<dbReference type="SUPFAM" id="SSF75304">
    <property type="entry name" value="Amidase signature (AS) enzymes"/>
    <property type="match status" value="1"/>
</dbReference>
<dbReference type="OrthoDB" id="9811471at2"/>
<comment type="similarity">
    <text evidence="1">Belongs to the amidase family.</text>
</comment>
<keyword evidence="3" id="KW-0808">Transferase</keyword>
<evidence type="ECO:0000256" key="1">
    <source>
        <dbReference type="ARBA" id="ARBA00009199"/>
    </source>
</evidence>
<accession>B9KXI6</accession>
<evidence type="ECO:0000313" key="3">
    <source>
        <dbReference type="EMBL" id="ACM04861.1"/>
    </source>
</evidence>
<keyword evidence="3" id="KW-0436">Ligase</keyword>
<reference evidence="3 4" key="1">
    <citation type="journal article" date="2009" name="PLoS ONE">
        <title>Complete genome sequence of the aerobic CO-oxidizing thermophile Thermomicrobium roseum.</title>
        <authorList>
            <person name="Wu D."/>
            <person name="Raymond J."/>
            <person name="Wu M."/>
            <person name="Chatterji S."/>
            <person name="Ren Q."/>
            <person name="Graham J.E."/>
            <person name="Bryant D.A."/>
            <person name="Robb F."/>
            <person name="Colman A."/>
            <person name="Tallon L.J."/>
            <person name="Badger J.H."/>
            <person name="Madupu R."/>
            <person name="Ward N.L."/>
            <person name="Eisen J.A."/>
        </authorList>
    </citation>
    <scope>NUCLEOTIDE SEQUENCE [LARGE SCALE GENOMIC DNA]</scope>
    <source>
        <strain evidence="4">ATCC 27502 / DSM 5159 / P-2</strain>
    </source>
</reference>
<dbReference type="EMBL" id="CP001275">
    <property type="protein sequence ID" value="ACM04861.1"/>
    <property type="molecule type" value="Genomic_DNA"/>
</dbReference>
<dbReference type="eggNOG" id="COG0154">
    <property type="taxonomic scope" value="Bacteria"/>
</dbReference>
<dbReference type="InterPro" id="IPR023631">
    <property type="entry name" value="Amidase_dom"/>
</dbReference>
<dbReference type="STRING" id="309801.trd_0173"/>
<evidence type="ECO:0000259" key="2">
    <source>
        <dbReference type="Pfam" id="PF01425"/>
    </source>
</evidence>
<dbReference type="InterPro" id="IPR000120">
    <property type="entry name" value="Amidase"/>
</dbReference>
<dbReference type="PROSITE" id="PS00571">
    <property type="entry name" value="AMIDASES"/>
    <property type="match status" value="1"/>
</dbReference>
<dbReference type="KEGG" id="tro:trd_0173"/>
<dbReference type="PANTHER" id="PTHR11895">
    <property type="entry name" value="TRANSAMIDASE"/>
    <property type="match status" value="1"/>
</dbReference>
<dbReference type="PANTHER" id="PTHR11895:SF7">
    <property type="entry name" value="GLUTAMYL-TRNA(GLN) AMIDOTRANSFERASE SUBUNIT A, MITOCHONDRIAL"/>
    <property type="match status" value="1"/>
</dbReference>
<dbReference type="InterPro" id="IPR036928">
    <property type="entry name" value="AS_sf"/>
</dbReference>
<organism evidence="3 4">
    <name type="scientific">Thermomicrobium roseum (strain ATCC 27502 / DSM 5159 / P-2)</name>
    <dbReference type="NCBI Taxonomy" id="309801"/>
    <lineage>
        <taxon>Bacteria</taxon>
        <taxon>Pseudomonadati</taxon>
        <taxon>Thermomicrobiota</taxon>
        <taxon>Thermomicrobia</taxon>
        <taxon>Thermomicrobiales</taxon>
        <taxon>Thermomicrobiaceae</taxon>
        <taxon>Thermomicrobium</taxon>
    </lineage>
</organism>
<sequence length="475" mass="51092">MDSARSELCFLSATELLDHYRRRALSPVEVVDAVLTQIERLDPHLHAFLTVTAEEARRQALEAEYAYAHGEHRPLLGVPVSIKDVTPVAGVRWTSGSLLWKDRVATEDAPVVERLRAAGAIILGKTNTPELGWKGDSGNRLIGPTSNPWKLDRTAGGSSGGAAAAVAAGMGPLAQGTDGAGSIRIPASFCGIVGFKPSFGRVPYYPPSAVELLAHVGPMTRTVADAALMLSVMAGPDPRDRHSLPLECSDGEALERDLAGARVAWLGRVGDVPVDPEVAAIARRAVAVFEDLGCSVEELVEPLEDPYPVLDILWSVAMAAVHRDDLDAVRDLLDPGRLTVIEHGLRWRGVDVGWALAERNRYVDRLRQRLERFDFVVSPTTPVTAFAAGADHPGQIAGYPTTYLSWTPFTYPFNISGQPAISVPCGWTQEGLPVGLQIVGRWRADASVLRAAAAFERARPWSHQRPPLASGGETG</sequence>
<evidence type="ECO:0000313" key="4">
    <source>
        <dbReference type="Proteomes" id="UP000000447"/>
    </source>
</evidence>
<proteinExistence type="inferred from homology"/>
<dbReference type="EC" id="6.3.5.-" evidence="3"/>
<dbReference type="GO" id="GO:0016874">
    <property type="term" value="F:ligase activity"/>
    <property type="evidence" value="ECO:0007669"/>
    <property type="project" value="UniProtKB-KW"/>
</dbReference>
<gene>
    <name evidence="3" type="ordered locus">trd_0173</name>
</gene>
<feature type="domain" description="Amidase" evidence="2">
    <location>
        <begin position="29"/>
        <end position="449"/>
    </location>
</feature>
<protein>
    <submittedName>
        <fullName evidence="3">Glutamyl-tRNA(Gln) amidotransferase subunit A</fullName>
        <ecNumber evidence="3">6.3.5.-</ecNumber>
    </submittedName>
</protein>
<dbReference type="AlphaFoldDB" id="B9KXI6"/>
<dbReference type="Proteomes" id="UP000000447">
    <property type="component" value="Chromosome"/>
</dbReference>
<dbReference type="HOGENOM" id="CLU_009600_0_4_0"/>
<dbReference type="NCBIfam" id="NF004815">
    <property type="entry name" value="PRK06169.1"/>
    <property type="match status" value="1"/>
</dbReference>
<keyword evidence="4" id="KW-1185">Reference proteome</keyword>
<dbReference type="RefSeq" id="WP_012641586.1">
    <property type="nucleotide sequence ID" value="NC_011959.1"/>
</dbReference>
<dbReference type="Gene3D" id="3.90.1300.10">
    <property type="entry name" value="Amidase signature (AS) domain"/>
    <property type="match status" value="1"/>
</dbReference>
<dbReference type="InterPro" id="IPR020556">
    <property type="entry name" value="Amidase_CS"/>
</dbReference>
<dbReference type="GO" id="GO:0016740">
    <property type="term" value="F:transferase activity"/>
    <property type="evidence" value="ECO:0007669"/>
    <property type="project" value="UniProtKB-KW"/>
</dbReference>
<dbReference type="Pfam" id="PF01425">
    <property type="entry name" value="Amidase"/>
    <property type="match status" value="1"/>
</dbReference>
<name>B9KXI6_THERP</name>